<dbReference type="EMBL" id="CP012525">
    <property type="protein sequence ID" value="ALC45119.1"/>
    <property type="molecule type" value="Genomic_DNA"/>
</dbReference>
<evidence type="ECO:0000256" key="6">
    <source>
        <dbReference type="ARBA" id="ARBA00023163"/>
    </source>
</evidence>
<evidence type="ECO:0000256" key="1">
    <source>
        <dbReference type="ARBA" id="ARBA00004173"/>
    </source>
</evidence>
<keyword evidence="10" id="KW-1185">Reference proteome</keyword>
<gene>
    <name evidence="9" type="ORF">Dbus_chr3Lg2285</name>
</gene>
<dbReference type="STRING" id="30019.A0A0M3QX24"/>
<dbReference type="GO" id="GO:0003676">
    <property type="term" value="F:nucleic acid binding"/>
    <property type="evidence" value="ECO:0007669"/>
    <property type="project" value="InterPro"/>
</dbReference>
<comment type="similarity">
    <text evidence="2">Belongs to the mTERF family.</text>
</comment>
<dbReference type="SMART" id="SM00733">
    <property type="entry name" value="Mterf"/>
    <property type="match status" value="5"/>
</dbReference>
<dbReference type="Proteomes" id="UP000494163">
    <property type="component" value="Chromosome 3L"/>
</dbReference>
<dbReference type="PANTHER" id="PTHR13068">
    <property type="entry name" value="CGI-12 PROTEIN-RELATED"/>
    <property type="match status" value="1"/>
</dbReference>
<dbReference type="InterPro" id="IPR038538">
    <property type="entry name" value="MTERF_sf"/>
</dbReference>
<dbReference type="GO" id="GO:0005739">
    <property type="term" value="C:mitochondrion"/>
    <property type="evidence" value="ECO:0007669"/>
    <property type="project" value="UniProtKB-SubCell"/>
</dbReference>
<dbReference type="Pfam" id="PF02536">
    <property type="entry name" value="mTERF"/>
    <property type="match status" value="1"/>
</dbReference>
<dbReference type="OMA" id="NPFWLMF"/>
<organism evidence="9 10">
    <name type="scientific">Drosophila busckii</name>
    <name type="common">Fruit fly</name>
    <dbReference type="NCBI Taxonomy" id="30019"/>
    <lineage>
        <taxon>Eukaryota</taxon>
        <taxon>Metazoa</taxon>
        <taxon>Ecdysozoa</taxon>
        <taxon>Arthropoda</taxon>
        <taxon>Hexapoda</taxon>
        <taxon>Insecta</taxon>
        <taxon>Pterygota</taxon>
        <taxon>Neoptera</taxon>
        <taxon>Endopterygota</taxon>
        <taxon>Diptera</taxon>
        <taxon>Brachycera</taxon>
        <taxon>Muscomorpha</taxon>
        <taxon>Ephydroidea</taxon>
        <taxon>Drosophilidae</taxon>
        <taxon>Drosophila</taxon>
    </lineage>
</organism>
<keyword evidence="5" id="KW-0496">Mitochondrion</keyword>
<keyword evidence="3" id="KW-0809">Transit peptide</keyword>
<dbReference type="GO" id="GO:0006355">
    <property type="term" value="P:regulation of DNA-templated transcription"/>
    <property type="evidence" value="ECO:0007669"/>
    <property type="project" value="UniProtKB-ARBA"/>
</dbReference>
<dbReference type="PANTHER" id="PTHR13068:SF112">
    <property type="entry name" value="TRANSCRIPTION TERMINATION FACTOR 3, MITOCHONDRIAL"/>
    <property type="match status" value="1"/>
</dbReference>
<evidence type="ECO:0000256" key="5">
    <source>
        <dbReference type="ARBA" id="ARBA00023128"/>
    </source>
</evidence>
<feature type="region of interest" description="Disordered" evidence="8">
    <location>
        <begin position="46"/>
        <end position="65"/>
    </location>
</feature>
<dbReference type="GO" id="GO:0006390">
    <property type="term" value="P:mitochondrial transcription"/>
    <property type="evidence" value="ECO:0007669"/>
    <property type="project" value="TreeGrafter"/>
</dbReference>
<keyword evidence="4" id="KW-0805">Transcription regulation</keyword>
<dbReference type="Gene3D" id="1.25.70.10">
    <property type="entry name" value="Transcription termination factor 3, mitochondrial"/>
    <property type="match status" value="1"/>
</dbReference>
<evidence type="ECO:0000256" key="4">
    <source>
        <dbReference type="ARBA" id="ARBA00023015"/>
    </source>
</evidence>
<dbReference type="AlphaFoldDB" id="A0A0M3QX24"/>
<evidence type="ECO:0000313" key="10">
    <source>
        <dbReference type="Proteomes" id="UP000494163"/>
    </source>
</evidence>
<evidence type="ECO:0000256" key="8">
    <source>
        <dbReference type="SAM" id="MobiDB-lite"/>
    </source>
</evidence>
<dbReference type="SMR" id="A0A0M3QX24"/>
<dbReference type="OrthoDB" id="637682at2759"/>
<evidence type="ECO:0000313" key="9">
    <source>
        <dbReference type="EMBL" id="ALC45119.1"/>
    </source>
</evidence>
<reference evidence="9 10" key="1">
    <citation type="submission" date="2015-08" db="EMBL/GenBank/DDBJ databases">
        <title>Ancestral chromatin configuration constrains chromatin evolution on differentiating sex chromosomes in Drosophila.</title>
        <authorList>
            <person name="Zhou Q."/>
            <person name="Bachtrog D."/>
        </authorList>
    </citation>
    <scope>NUCLEOTIDE SEQUENCE [LARGE SCALE GENOMIC DNA]</scope>
    <source>
        <tissue evidence="9">Whole larvae</tissue>
    </source>
</reference>
<protein>
    <recommendedName>
        <fullName evidence="7">Transcription termination factor 3, mitochondrial</fullName>
    </recommendedName>
</protein>
<name>A0A0M3QX24_DROBS</name>
<dbReference type="InterPro" id="IPR003690">
    <property type="entry name" value="MTERF"/>
</dbReference>
<keyword evidence="6" id="KW-0804">Transcription</keyword>
<dbReference type="GO" id="GO:0061668">
    <property type="term" value="P:mitochondrial ribosome assembly"/>
    <property type="evidence" value="ECO:0007669"/>
    <property type="project" value="TreeGrafter"/>
</dbReference>
<dbReference type="FunFam" id="1.25.70.10:FF:000002">
    <property type="entry name" value="transcription termination factor 3, mitochondrial"/>
    <property type="match status" value="1"/>
</dbReference>
<evidence type="ECO:0000256" key="3">
    <source>
        <dbReference type="ARBA" id="ARBA00022946"/>
    </source>
</evidence>
<evidence type="ECO:0000256" key="7">
    <source>
        <dbReference type="ARBA" id="ARBA00071275"/>
    </source>
</evidence>
<sequence>MFGSWIRNIARNAKLTQTTTKYNVVIQQLCQLRALRSAPRAVQVTEPAAKVAESSDTPDALPPLKQNNKQARELALDFGPREAQLPSFNLAAYVNDSQTLQQLLQLGVDLSNIERRKGLGQFVLKLDFEQDVKPYLMFLSDQGVSPDDFGKMITKNPLLFKEDLQDLQTRVEYLKSKRFSDEARQRIFTQNPYWLMFSTRRVDRRLGYFQKEFQLTGHDLRLMATREPRLITYKMEHIRKAVFTLREEMGFSAKELQTLIVRKPRLMMTPADVLVERFSYVHNEMALSHAQIIQCPELLASREFRLRERHEFLKLLGRAQYDPQKDLYISPSEIVQGNNFYFVRNVAKSDLETFELFLKNR</sequence>
<evidence type="ECO:0000256" key="2">
    <source>
        <dbReference type="ARBA" id="ARBA00007692"/>
    </source>
</evidence>
<accession>A0A0M3QX24</accession>
<proteinExistence type="inferred from homology"/>
<comment type="subcellular location">
    <subcellularLocation>
        <location evidence="1">Mitochondrion</location>
    </subcellularLocation>
</comment>